<sequence length="163" mass="18029">MSTLALFVQVHGTPGLRELQLAEAVTLGELHLALESLGIKVDDETFVFIDEAEKHESGPHHEPVAHLKHGCRVHVSRCKQIEVTIHYLDKTAKHAFAPGARVRAVKAWAAQHFHVSPKDAAEHVLQLCKSSDRPSSDTPLHQVAKGHECTVCFDFVPEKRVEG</sequence>
<proteinExistence type="predicted"/>
<evidence type="ECO:0000313" key="1">
    <source>
        <dbReference type="EMBL" id="PIT04486.1"/>
    </source>
</evidence>
<dbReference type="EMBL" id="LFJC01000003">
    <property type="protein sequence ID" value="PIT04486.1"/>
    <property type="molecule type" value="Genomic_DNA"/>
</dbReference>
<dbReference type="RefSeq" id="WP_145984400.1">
    <property type="nucleotide sequence ID" value="NZ_LFJC01000003.1"/>
</dbReference>
<evidence type="ECO:0000313" key="2">
    <source>
        <dbReference type="Proteomes" id="UP000228930"/>
    </source>
</evidence>
<gene>
    <name evidence="1" type="ORF">TSA1_29825</name>
</gene>
<keyword evidence="2" id="KW-1185">Reference proteome</keyword>
<dbReference type="AlphaFoldDB" id="A0A2M6UIP7"/>
<protein>
    <submittedName>
        <fullName evidence="1">Uncharacterized protein</fullName>
    </submittedName>
</protein>
<organism evidence="1 2">
    <name type="scientific">Bradyrhizobium nitroreducens</name>
    <dbReference type="NCBI Taxonomy" id="709803"/>
    <lineage>
        <taxon>Bacteria</taxon>
        <taxon>Pseudomonadati</taxon>
        <taxon>Pseudomonadota</taxon>
        <taxon>Alphaproteobacteria</taxon>
        <taxon>Hyphomicrobiales</taxon>
        <taxon>Nitrobacteraceae</taxon>
        <taxon>Bradyrhizobium</taxon>
    </lineage>
</organism>
<reference evidence="1 2" key="1">
    <citation type="submission" date="2015-06" db="EMBL/GenBank/DDBJ databases">
        <title>Comparative genome analysis of nirS-carrying Bradyrhizobium sp. strains.</title>
        <authorList>
            <person name="Ishii S."/>
            <person name="Jang J."/>
            <person name="Nishizawa T."/>
            <person name="Senoo K."/>
        </authorList>
    </citation>
    <scope>NUCLEOTIDE SEQUENCE [LARGE SCALE GENOMIC DNA]</scope>
    <source>
        <strain evidence="1 2">TSA1</strain>
    </source>
</reference>
<dbReference type="Proteomes" id="UP000228930">
    <property type="component" value="Unassembled WGS sequence"/>
</dbReference>
<name>A0A2M6UIP7_9BRAD</name>
<accession>A0A2M6UIP7</accession>
<comment type="caution">
    <text evidence="1">The sequence shown here is derived from an EMBL/GenBank/DDBJ whole genome shotgun (WGS) entry which is preliminary data.</text>
</comment>